<dbReference type="InterPro" id="IPR006626">
    <property type="entry name" value="PbH1"/>
</dbReference>
<dbReference type="Pfam" id="PF01095">
    <property type="entry name" value="Pectinesterase"/>
    <property type="match status" value="5"/>
</dbReference>
<dbReference type="GO" id="GO:0045490">
    <property type="term" value="P:pectin catabolic process"/>
    <property type="evidence" value="ECO:0007669"/>
    <property type="project" value="UniProtKB-UniPathway"/>
</dbReference>
<dbReference type="GO" id="GO:0030599">
    <property type="term" value="F:pectinesterase activity"/>
    <property type="evidence" value="ECO:0007669"/>
    <property type="project" value="UniProtKB-EC"/>
</dbReference>
<sequence>MARLSWLLLPLLCGSSLAKEGSVVPDFVHSSSSHSARFTSPTFVLDAPLDTHHAPDTLPFVDTNLFPREADEPHWPRDDPSDRVVKRGVDTVTSSSTAINPLLRGCRPRLDRLSSSDSSFTWTTSTVSSDTQQTQSTVASTTTQSSDVEQSTTQTSQASDTSTTVGDAVSTESTSSQTSSFELPSSTTSTETEGTLSALTESSSDTTSSGTTTGQTSTQTSDVNTSTTSASISEESSTTLTSETGATTSSQSETFSTGTTTSSQSETISTGSTTDQSSSTGTTAQESSSETSTTESASETSSTQSLVSSSTESTQSETSSTDLLSTTSTFPTSSGQTTSESVASTSTDSHLVLTVAADGSGDFTAINEAIKTAQASGYPTVTVLAGTYTENVVIAATPTVTVIGEVSKKRDYSSNKVVIENGGVANPALSFSVANNAGTTWKNIKFSNSQAAGTGGAVFLRGSKNAFYGCQFVAAGIAAITGSWSSAIVADSYIEAQDKVIYNTPSLYIYGSTITATKSNGILVYNKGGLVNSAMYNSTIVFDTSSVIQKSGLTNTKVYLAAGNGDGSVAVYRDTSLAGFLAATGVYVDTKTQSSLNKYIEFGTTGDGSYPNHVTDREKYISWVTKVDELAPYDISAFFKNVNPSVAVSNLDWIDSGVLAAIRASNAKDVSTPETTSSTIAETTSTTAALETTSTTAESSTASSEPATTSTTESHETSTTEATSSAAATTSSSACALPPSVPSTAVVVGPEGNKCASYSSIASAVAALPNDATTQYIYVLAGTYNEKASISRTGATIVRGQSTDGSSSKNNRVIISAKNGVLSSAGGSSGTATFSANKYEAKLVSFYNINFENSFDAATNYVALAVYAKGTKVAFYGCNIASSQGTLYLDYGNFFFSHSRIEGTTDFVWGQGAGYIYNSVIVSKGTTTGQTIAAHKFQSSYGGSRLVFDLCAVVPSDSSVPEGSTYLGRDYSTKANVAFVNSYLDGHIASAGWKISSASTFAGSFVEGNNTGPGYDSSARASAVTITGDTSSYKVASILGDDSWLDKDAIAPFAGWPKSVYGSEDATSTTTSAATSASATASSTSSASIAGSTLTVAPSPTGNEFATVASAVAAIPNDGEDYTIYIKAGSYNEQLTLTRTSGHITLRGETSFENDFTQNKVLIWFKLGYSTSASRNEETPVIFWKNTQAAGLSLYNLNFTNTYPQTSSTAALAGDFFGTNMAAYGCAFKGFQDTLLVNQGVQVFSNSYIEGSVDFIWGYSKAYFHQCYIASNTPNAYITAQNRKTSTWAGGFIFDTCLVTYTESYGSSFGSTALGRPWSQYALVVYKNSYLDKHISAAGWAVWSSSTPQTSDVLFGEFNNTGPGNWTSSRASFAKELTESEVAPYALGSFIGSTSWLDMKAYSYAPSYTIGDSTSASTTTPSETASSFPFHLTDGTAPPKGAVLVSVNGEKEDSYSSVTDALASLPKDSTEQVIFIYPGTYTEQVPAINRPGPVTIIGYTETEPGKTYSSNQVTITQAKGLSVSGTIPAGRSNADTATIATSSTKIAFYNVKFINTENLDGSTASYVALAASVYGNKIGFYGCSFIGWQDTLLTGATDGYQYYESCYIEGAIDFIWGYSKAYFKGCTLAAKRAKSAITAQSRKSSSAIGGYIFDQCLFTEAASATVDLQGQVYLGRPYSAYALVVIKNSYLDSTIQPAGWKIWSTTDPRTDYITFAEYANEGPGSWEKNTAAREGFGYATLLTSDSYPLTSVMDSTDWIDKTFWDSITTPKPATTVEPTPGTTEYSGTTPPAGAYIVSKDAIEGVTTYATIQEAINALPASSKITPTVFIYPGTYKEQIVLARSGTTIFLGYSEAPDDYSQNQVTITYDKGIDTQADASNSDSATFYATGNYFQAVNINFKNTFGTTSNYASLGFGVKSSKYASLYGCQVYGNQDALLINGFFFAYNSYFEGNIDMIWGSGAGYFLKSTISPNRNGVALTAHKRTDTTTPAGFVFDQCTITPANGASYSTIYLVDLGISMLVTGNVIFGEYENTGAGSSTSKRASFAKQLSGEDAAQFELGTFFAATAWINSTLVSATPFVAGAVATGTSSYTTVSTTQTVTSSQTLFATVTASDKTVTSKSTSTLDVGTTITPDPTTKTTVEKTTITQMSKTTEADELITSKTTKTVDVGTTITPDDVTKTSTHVVESTVTSWVTTTSKAVTTTVTTTGATVTPKSVTSTVTVLTTTFATKTSTPKAITVSSTKTVTSGTGGVTTTSLKATTVYSTVVTTSTDTTTKKTTITCIPTNKRRDLDGLVAVATIKPRAAVVYGNPSIDLAAGLTHRDFIELQVRAAGLVTVTSTVVTTYTTNVKTSTATVPGSTTTTVSITTKTTGKTSTLKPVTVSETITSVATKYTTVTIPGSSSTTTVVTTKTTGKTTTLKASTTTVVEDSTSVVTVKKTTTLPAKTVTTYKTVTTTLATGTVKVTTTSTAKKTSTITLSPETTTSWSTVKTTLTPSSTVTLRSTVSKTTTSTVKATTTKWVTSTSKGAAACTKPLLKIMMLTRHLEGTTSATQPLWDLVSSLIDRKMAGRITLIRTAYTFFPTTRSVSFFTENERLDLQHNLLLFMFDGNLHCAPADKPFHRVLDAGCGTGIWSIDYADEHPESQITGVDLSPIQPSFVPPNVNFYVDDLEDDWTFSSKFDFIFSRFMTGSIRNWSRYLKQCYDNLEPGGTLELMDIIYPLQSDDGTLKEQHPAYQWSVLLQEGFAGGGHPLNTALYYKDWLKDAGFVDIVEVKEKWPCSAWARDPKYKQIGMWAYENGVQALEPLSLAIFTRPREAGGLGWSIEELQLLLAGVRKDFNNLGIHMYWPIYSVYAKKPK</sequence>
<evidence type="ECO:0000256" key="1">
    <source>
        <dbReference type="ARBA" id="ARBA00004613"/>
    </source>
</evidence>
<dbReference type="InterPro" id="IPR012334">
    <property type="entry name" value="Pectin_lyas_fold"/>
</dbReference>
<dbReference type="CDD" id="cd02440">
    <property type="entry name" value="AdoMet_MTases"/>
    <property type="match status" value="1"/>
</dbReference>
<feature type="region of interest" description="Disordered" evidence="10">
    <location>
        <begin position="1412"/>
        <end position="1432"/>
    </location>
</feature>
<evidence type="ECO:0000256" key="3">
    <source>
        <dbReference type="ARBA" id="ARBA00008891"/>
    </source>
</evidence>
<evidence type="ECO:0000256" key="9">
    <source>
        <dbReference type="ARBA" id="ARBA00047928"/>
    </source>
</evidence>
<evidence type="ECO:0000256" key="2">
    <source>
        <dbReference type="ARBA" id="ARBA00005184"/>
    </source>
</evidence>
<dbReference type="EMBL" id="NKCI01000069">
    <property type="protein sequence ID" value="RSL59009.1"/>
    <property type="molecule type" value="Genomic_DNA"/>
</dbReference>
<dbReference type="Proteomes" id="UP000288168">
    <property type="component" value="Unassembled WGS sequence"/>
</dbReference>
<feature type="domain" description="Pectinesterase catalytic" evidence="12">
    <location>
        <begin position="1801"/>
        <end position="2005"/>
    </location>
</feature>
<feature type="domain" description="Pectinesterase catalytic" evidence="12">
    <location>
        <begin position="746"/>
        <end position="1022"/>
    </location>
</feature>
<proteinExistence type="inferred from homology"/>
<dbReference type="GO" id="GO:0005576">
    <property type="term" value="C:extracellular region"/>
    <property type="evidence" value="ECO:0007669"/>
    <property type="project" value="UniProtKB-SubCell"/>
</dbReference>
<dbReference type="Pfam" id="PF13489">
    <property type="entry name" value="Methyltransf_23"/>
    <property type="match status" value="1"/>
</dbReference>
<feature type="compositionally biased region" description="Low complexity" evidence="10">
    <location>
        <begin position="115"/>
        <end position="339"/>
    </location>
</feature>
<evidence type="ECO:0000256" key="10">
    <source>
        <dbReference type="SAM" id="MobiDB-lite"/>
    </source>
</evidence>
<dbReference type="OrthoDB" id="2019149at2759"/>
<comment type="pathway">
    <text evidence="2">Glycan metabolism; pectin degradation; 2-dehydro-3-deoxy-D-gluconate from pectin: step 1/5.</text>
</comment>
<evidence type="ECO:0000256" key="7">
    <source>
        <dbReference type="ARBA" id="ARBA00022801"/>
    </source>
</evidence>
<dbReference type="Gene3D" id="3.40.50.150">
    <property type="entry name" value="Vaccinia Virus protein VP39"/>
    <property type="match status" value="1"/>
</dbReference>
<organism evidence="13 14">
    <name type="scientific">Fusarium duplospermum</name>
    <dbReference type="NCBI Taxonomy" id="1325734"/>
    <lineage>
        <taxon>Eukaryota</taxon>
        <taxon>Fungi</taxon>
        <taxon>Dikarya</taxon>
        <taxon>Ascomycota</taxon>
        <taxon>Pezizomycotina</taxon>
        <taxon>Sordariomycetes</taxon>
        <taxon>Hypocreomycetidae</taxon>
        <taxon>Hypocreales</taxon>
        <taxon>Nectriaceae</taxon>
        <taxon>Fusarium</taxon>
        <taxon>Fusarium solani species complex</taxon>
    </lineage>
</organism>
<feature type="region of interest" description="Disordered" evidence="10">
    <location>
        <begin position="667"/>
        <end position="742"/>
    </location>
</feature>
<comment type="similarity">
    <text evidence="3">Belongs to the pectinesterase family.</text>
</comment>
<comment type="subcellular location">
    <subcellularLocation>
        <location evidence="1">Secreted</location>
    </subcellularLocation>
</comment>
<feature type="compositionally biased region" description="Low complexity" evidence="10">
    <location>
        <begin position="719"/>
        <end position="734"/>
    </location>
</feature>
<dbReference type="InterPro" id="IPR011050">
    <property type="entry name" value="Pectin_lyase_fold/virulence"/>
</dbReference>
<dbReference type="InterPro" id="IPR029063">
    <property type="entry name" value="SAM-dependent_MTases_sf"/>
</dbReference>
<keyword evidence="7" id="KW-0378">Hydrolase</keyword>
<evidence type="ECO:0000256" key="4">
    <source>
        <dbReference type="ARBA" id="ARBA00013229"/>
    </source>
</evidence>
<feature type="compositionally biased region" description="Low complexity" evidence="10">
    <location>
        <begin position="1413"/>
        <end position="1430"/>
    </location>
</feature>
<protein>
    <recommendedName>
        <fullName evidence="4">pectinesterase</fullName>
        <ecNumber evidence="4">3.1.1.11</ecNumber>
    </recommendedName>
</protein>
<evidence type="ECO:0000256" key="6">
    <source>
        <dbReference type="ARBA" id="ARBA00022729"/>
    </source>
</evidence>
<dbReference type="EC" id="3.1.1.11" evidence="4"/>
<comment type="caution">
    <text evidence="13">The sequence shown here is derived from an EMBL/GenBank/DDBJ whole genome shotgun (WGS) entry which is preliminary data.</text>
</comment>
<dbReference type="Gene3D" id="2.160.20.10">
    <property type="entry name" value="Single-stranded right-handed beta-helix, Pectin lyase-like"/>
    <property type="match status" value="5"/>
</dbReference>
<dbReference type="STRING" id="1325734.A0A428Q1A3"/>
<evidence type="ECO:0000256" key="5">
    <source>
        <dbReference type="ARBA" id="ARBA00022525"/>
    </source>
</evidence>
<feature type="compositionally biased region" description="Low complexity" evidence="10">
    <location>
        <begin position="672"/>
        <end position="712"/>
    </location>
</feature>
<feature type="chain" id="PRO_5019173227" description="pectinesterase" evidence="11">
    <location>
        <begin position="19"/>
        <end position="2860"/>
    </location>
</feature>
<comment type="catalytic activity">
    <reaction evidence="9">
        <text>[(1-&gt;4)-alpha-D-galacturonosyl methyl ester](n) + n H2O = [(1-&gt;4)-alpha-D-galacturonosyl](n) + n methanol + n H(+)</text>
        <dbReference type="Rhea" id="RHEA:22380"/>
        <dbReference type="Rhea" id="RHEA-COMP:14570"/>
        <dbReference type="Rhea" id="RHEA-COMP:14573"/>
        <dbReference type="ChEBI" id="CHEBI:15377"/>
        <dbReference type="ChEBI" id="CHEBI:15378"/>
        <dbReference type="ChEBI" id="CHEBI:17790"/>
        <dbReference type="ChEBI" id="CHEBI:140522"/>
        <dbReference type="ChEBI" id="CHEBI:140523"/>
        <dbReference type="EC" id="3.1.1.11"/>
    </reaction>
</comment>
<gene>
    <name evidence="13" type="ORF">CEP54_007510</name>
</gene>
<dbReference type="PANTHER" id="PTHR31321:SF58">
    <property type="entry name" value="METHYLESTERASE, PUTATIVE-RELATED"/>
    <property type="match status" value="1"/>
</dbReference>
<feature type="domain" description="Pectinesterase catalytic" evidence="12">
    <location>
        <begin position="1447"/>
        <end position="1735"/>
    </location>
</feature>
<dbReference type="SUPFAM" id="SSF53335">
    <property type="entry name" value="S-adenosyl-L-methionine-dependent methyltransferases"/>
    <property type="match status" value="1"/>
</dbReference>
<dbReference type="GO" id="GO:0042545">
    <property type="term" value="P:cell wall modification"/>
    <property type="evidence" value="ECO:0007669"/>
    <property type="project" value="InterPro"/>
</dbReference>
<evidence type="ECO:0000256" key="8">
    <source>
        <dbReference type="ARBA" id="ARBA00023085"/>
    </source>
</evidence>
<reference evidence="13 14" key="1">
    <citation type="submission" date="2017-06" db="EMBL/GenBank/DDBJ databases">
        <title>Comparative genomic analysis of Ambrosia Fusariam Clade fungi.</title>
        <authorList>
            <person name="Stajich J.E."/>
            <person name="Carrillo J."/>
            <person name="Kijimoto T."/>
            <person name="Eskalen A."/>
            <person name="O'Donnell K."/>
            <person name="Kasson M."/>
        </authorList>
    </citation>
    <scope>NUCLEOTIDE SEQUENCE [LARGE SCALE GENOMIC DNA]</scope>
    <source>
        <strain evidence="13 14">NRRL62584</strain>
    </source>
</reference>
<evidence type="ECO:0000313" key="13">
    <source>
        <dbReference type="EMBL" id="RSL59009.1"/>
    </source>
</evidence>
<dbReference type="UniPathway" id="UPA00545">
    <property type="reaction ID" value="UER00823"/>
</dbReference>
<accession>A0A428Q1A3</accession>
<feature type="signal peptide" evidence="11">
    <location>
        <begin position="1"/>
        <end position="18"/>
    </location>
</feature>
<feature type="region of interest" description="Disordered" evidence="10">
    <location>
        <begin position="108"/>
        <end position="347"/>
    </location>
</feature>
<evidence type="ECO:0000256" key="11">
    <source>
        <dbReference type="SAM" id="SignalP"/>
    </source>
</evidence>
<dbReference type="PANTHER" id="PTHR31321">
    <property type="entry name" value="ACYL-COA THIOESTER HYDROLASE YBHC-RELATED"/>
    <property type="match status" value="1"/>
</dbReference>
<dbReference type="SUPFAM" id="SSF51126">
    <property type="entry name" value="Pectin lyase-like"/>
    <property type="match status" value="5"/>
</dbReference>
<dbReference type="SMART" id="SM00710">
    <property type="entry name" value="PbH1"/>
    <property type="match status" value="5"/>
</dbReference>
<dbReference type="InterPro" id="IPR000070">
    <property type="entry name" value="Pectinesterase_cat"/>
</dbReference>
<keyword evidence="14" id="KW-1185">Reference proteome</keyword>
<keyword evidence="6 11" id="KW-0732">Signal</keyword>
<evidence type="ECO:0000313" key="14">
    <source>
        <dbReference type="Proteomes" id="UP000288168"/>
    </source>
</evidence>
<keyword evidence="8" id="KW-0063">Aspartyl esterase</keyword>
<name>A0A428Q1A3_9HYPO</name>
<feature type="domain" description="Pectinesterase catalytic" evidence="12">
    <location>
        <begin position="354"/>
        <end position="473"/>
    </location>
</feature>
<keyword evidence="5" id="KW-0964">Secreted</keyword>
<dbReference type="FunFam" id="2.160.20.10:FF:000014">
    <property type="entry name" value="Pectinesterase"/>
    <property type="match status" value="2"/>
</dbReference>
<feature type="domain" description="Pectinesterase catalytic" evidence="12">
    <location>
        <begin position="1095"/>
        <end position="1392"/>
    </location>
</feature>
<evidence type="ECO:0000259" key="12">
    <source>
        <dbReference type="Pfam" id="PF01095"/>
    </source>
</evidence>